<dbReference type="InterPro" id="IPR007694">
    <property type="entry name" value="DNA_helicase_DnaB-like_C"/>
</dbReference>
<dbReference type="PROSITE" id="PS51199">
    <property type="entry name" value="SF4_HELICASE"/>
    <property type="match status" value="1"/>
</dbReference>
<dbReference type="GO" id="GO:0003678">
    <property type="term" value="F:DNA helicase activity"/>
    <property type="evidence" value="ECO:0007669"/>
    <property type="project" value="InterPro"/>
</dbReference>
<dbReference type="Gene3D" id="3.40.50.300">
    <property type="entry name" value="P-loop containing nucleotide triphosphate hydrolases"/>
    <property type="match status" value="1"/>
</dbReference>
<dbReference type="EMBL" id="PP179314">
    <property type="protein sequence ID" value="XAI69844.1"/>
    <property type="molecule type" value="Genomic_DNA"/>
</dbReference>
<accession>A0AAU6W0Y3</accession>
<dbReference type="SUPFAM" id="SSF52540">
    <property type="entry name" value="P-loop containing nucleoside triphosphate hydrolases"/>
    <property type="match status" value="1"/>
</dbReference>
<dbReference type="Pfam" id="PF03796">
    <property type="entry name" value="DnaB_C"/>
    <property type="match status" value="1"/>
</dbReference>
<sequence>MAGKIVGDAVCPGCRASGGDSKGNHLILFEGDDGKRFAKCPKCGHYEREPKDLVMNEKKVWNADELAERLAEITTYPIRTLDDRRIPDWVCEHYGVRVGLSTTDGKSIVEHYYPRYDSKMQLCRFNIRVCNPKGFYSVGPNGLPFGINTLFDKNVSTAKLFIFEDELSTMSGYVVLKQFAKEGWKHMHPACIGLAAGSGTIAQTLQSLKDLGLLEKYEEVIYVHDNDPAGFESYQVGRSLFPALKGVHTALKDANDMLMDGRNKELFRTIIRGAKVRSPDGAANVREALAESKKTVSLGLSLPWDGLTELLVGLRWGELWSIGGASGAGKTLLAHAISSHFIKIHKVPCALFMMEEGIGKTLINVATHLTGIKSKIPEDGFLEKVIEDFELEDHLHLWKNKGENSWENVAQCIRYYAVVMGCKLIFVDNVTALVNTLAPSEQNTEIARIGTEAAGLADELGITIVVFSHLNPPSSGPSHEEGGEVRPVQFTGSRALQRWSHVMLGFERNLYADGDYKHYSKIRVLKDREGGRTGFINTRYDPDTGLLVEHDESFSADDDEVQWGSGSSE</sequence>
<proteinExistence type="predicted"/>
<evidence type="ECO:0000259" key="1">
    <source>
        <dbReference type="PROSITE" id="PS51199"/>
    </source>
</evidence>
<dbReference type="InterPro" id="IPR027417">
    <property type="entry name" value="P-loop_NTPase"/>
</dbReference>
<organism evidence="2">
    <name type="scientific">Pseudomonas phage Lyrsu03</name>
    <dbReference type="NCBI Taxonomy" id="3138537"/>
    <lineage>
        <taxon>Viruses</taxon>
    </lineage>
</organism>
<evidence type="ECO:0000313" key="2">
    <source>
        <dbReference type="EMBL" id="XAI69844.1"/>
    </source>
</evidence>
<dbReference type="GO" id="GO:0006260">
    <property type="term" value="P:DNA replication"/>
    <property type="evidence" value="ECO:0007669"/>
    <property type="project" value="InterPro"/>
</dbReference>
<dbReference type="GO" id="GO:0005524">
    <property type="term" value="F:ATP binding"/>
    <property type="evidence" value="ECO:0007669"/>
    <property type="project" value="InterPro"/>
</dbReference>
<dbReference type="SUPFAM" id="SSF56731">
    <property type="entry name" value="DNA primase core"/>
    <property type="match status" value="1"/>
</dbReference>
<gene>
    <name evidence="2" type="ORF">Lyrsu03_00046</name>
</gene>
<dbReference type="Gene3D" id="3.40.1360.10">
    <property type="match status" value="1"/>
</dbReference>
<feature type="domain" description="SF4 helicase" evidence="1">
    <location>
        <begin position="293"/>
        <end position="554"/>
    </location>
</feature>
<reference evidence="2" key="1">
    <citation type="journal article" date="2024" name="J. Gen. Virol.">
        <title>Novel phages of Pseudomonas syringae unveil numerous potential auxiliary metabolic genes.</title>
        <authorList>
            <person name="Feltin C."/>
            <person name="Garneau J.R."/>
            <person name="Morris C.E."/>
            <person name="Berard A."/>
            <person name="Torres-Barcelo C."/>
        </authorList>
    </citation>
    <scope>NUCLEOTIDE SEQUENCE</scope>
</reference>
<protein>
    <submittedName>
        <fullName evidence="2">DNA primase/helicase</fullName>
    </submittedName>
</protein>
<dbReference type="CDD" id="cd19483">
    <property type="entry name" value="RecA-like_Gp4D_helicase"/>
    <property type="match status" value="1"/>
</dbReference>
<name>A0AAU6W0Y3_9VIRU</name>